<evidence type="ECO:0000256" key="19">
    <source>
        <dbReference type="ARBA" id="ARBA00034104"/>
    </source>
</evidence>
<dbReference type="InterPro" id="IPR043458">
    <property type="entry name" value="GPR158/179"/>
</dbReference>
<keyword evidence="9" id="KW-0770">Synapse</keyword>
<organism evidence="23 24">
    <name type="scientific">Limulus polyphemus</name>
    <name type="common">Atlantic horseshoe crab</name>
    <dbReference type="NCBI Taxonomy" id="6850"/>
    <lineage>
        <taxon>Eukaryota</taxon>
        <taxon>Metazoa</taxon>
        <taxon>Ecdysozoa</taxon>
        <taxon>Arthropoda</taxon>
        <taxon>Chelicerata</taxon>
        <taxon>Merostomata</taxon>
        <taxon>Xiphosura</taxon>
        <taxon>Limulidae</taxon>
        <taxon>Limulus</taxon>
    </lineage>
</organism>
<dbReference type="CDD" id="cd12913">
    <property type="entry name" value="PDC1_MCP_like"/>
    <property type="match status" value="1"/>
</dbReference>
<keyword evidence="16" id="KW-0628">Postsynaptic cell membrane</keyword>
<evidence type="ECO:0000256" key="15">
    <source>
        <dbReference type="ARBA" id="ARBA00023224"/>
    </source>
</evidence>
<evidence type="ECO:0000256" key="3">
    <source>
        <dbReference type="ARBA" id="ARBA00008343"/>
    </source>
</evidence>
<evidence type="ECO:0000313" key="24">
    <source>
        <dbReference type="RefSeq" id="XP_013781544.1"/>
    </source>
</evidence>
<comment type="similarity">
    <text evidence="2">Belongs to the G-protein coupled receptor 3 family.</text>
</comment>
<evidence type="ECO:0000256" key="13">
    <source>
        <dbReference type="ARBA" id="ARBA00023170"/>
    </source>
</evidence>
<keyword evidence="17" id="KW-0966">Cell projection</keyword>
<keyword evidence="13 24" id="KW-0675">Receptor</keyword>
<feature type="transmembrane region" description="Helical" evidence="20">
    <location>
        <begin position="455"/>
        <end position="478"/>
    </location>
</feature>
<keyword evidence="7" id="KW-0378">Hydrolase</keyword>
<reference evidence="24" key="1">
    <citation type="submission" date="2025-08" db="UniProtKB">
        <authorList>
            <consortium name="RefSeq"/>
        </authorList>
    </citation>
    <scope>IDENTIFICATION</scope>
    <source>
        <tissue evidence="24">Muscle</tissue>
    </source>
</reference>
<dbReference type="Pfam" id="PF22572">
    <property type="entry name" value="GPR158_179_EC"/>
    <property type="match status" value="1"/>
</dbReference>
<feature type="transmembrane region" description="Helical" evidence="20">
    <location>
        <begin position="490"/>
        <end position="508"/>
    </location>
</feature>
<dbReference type="InterPro" id="IPR004035">
    <property type="entry name" value="Endouclease-III_FeS-bd_BS"/>
</dbReference>
<feature type="chain" id="PRO_5045787520" evidence="21">
    <location>
        <begin position="27"/>
        <end position="670"/>
    </location>
</feature>
<feature type="non-terminal residue" evidence="24">
    <location>
        <position position="670"/>
    </location>
</feature>
<dbReference type="GeneID" id="106465849"/>
<evidence type="ECO:0000256" key="21">
    <source>
        <dbReference type="SAM" id="SignalP"/>
    </source>
</evidence>
<keyword evidence="10" id="KW-0297">G-protein coupled receptor</keyword>
<keyword evidence="12" id="KW-1015">Disulfide bond</keyword>
<feature type="signal peptide" evidence="21">
    <location>
        <begin position="1"/>
        <end position="26"/>
    </location>
</feature>
<comment type="subcellular location">
    <subcellularLocation>
        <location evidence="1">Cell projection</location>
        <location evidence="1">Neuron projection</location>
    </subcellularLocation>
    <subcellularLocation>
        <location evidence="19">Postsynaptic cell membrane</location>
        <topology evidence="19">Multi-pass membrane protein</topology>
    </subcellularLocation>
</comment>
<feature type="transmembrane region" description="Helical" evidence="20">
    <location>
        <begin position="529"/>
        <end position="552"/>
    </location>
</feature>
<feature type="transmembrane region" description="Helical" evidence="20">
    <location>
        <begin position="583"/>
        <end position="603"/>
    </location>
</feature>
<feature type="transmembrane region" description="Helical" evidence="20">
    <location>
        <begin position="615"/>
        <end position="634"/>
    </location>
</feature>
<evidence type="ECO:0000256" key="14">
    <source>
        <dbReference type="ARBA" id="ARBA00023180"/>
    </source>
</evidence>
<dbReference type="PROSITE" id="PS00764">
    <property type="entry name" value="ENDONUCLEASE_III_1"/>
    <property type="match status" value="1"/>
</dbReference>
<dbReference type="PANTHER" id="PTHR32546:SF26">
    <property type="entry name" value="SMOG, ISOFORM D"/>
    <property type="match status" value="1"/>
</dbReference>
<name>A0ABM1BGI4_LIMPO</name>
<keyword evidence="15" id="KW-0807">Transducer</keyword>
<dbReference type="PANTHER" id="PTHR32546">
    <property type="entry name" value="G-PROTEIN COUPLED RECEPTOR 158-RELATED"/>
    <property type="match status" value="1"/>
</dbReference>
<feature type="transmembrane region" description="Helical" evidence="20">
    <location>
        <begin position="646"/>
        <end position="667"/>
    </location>
</feature>
<evidence type="ECO:0000313" key="23">
    <source>
        <dbReference type="Proteomes" id="UP000694941"/>
    </source>
</evidence>
<evidence type="ECO:0000256" key="8">
    <source>
        <dbReference type="ARBA" id="ARBA00022989"/>
    </source>
</evidence>
<dbReference type="Gene3D" id="3.30.450.20">
    <property type="entry name" value="PAS domain"/>
    <property type="match status" value="1"/>
</dbReference>
<proteinExistence type="inferred from homology"/>
<evidence type="ECO:0000256" key="6">
    <source>
        <dbReference type="ARBA" id="ARBA00022729"/>
    </source>
</evidence>
<evidence type="ECO:0000256" key="18">
    <source>
        <dbReference type="ARBA" id="ARBA00023295"/>
    </source>
</evidence>
<evidence type="ECO:0000256" key="17">
    <source>
        <dbReference type="ARBA" id="ARBA00023273"/>
    </source>
</evidence>
<keyword evidence="14" id="KW-0325">Glycoprotein</keyword>
<feature type="domain" description="G-protein coupled receptors family 3 profile" evidence="22">
    <location>
        <begin position="420"/>
        <end position="670"/>
    </location>
</feature>
<keyword evidence="23" id="KW-1185">Reference proteome</keyword>
<protein>
    <submittedName>
        <fullName evidence="24">Probable G-protein coupled receptor 158</fullName>
    </submittedName>
</protein>
<dbReference type="Proteomes" id="UP000694941">
    <property type="component" value="Unplaced"/>
</dbReference>
<evidence type="ECO:0000256" key="9">
    <source>
        <dbReference type="ARBA" id="ARBA00023018"/>
    </source>
</evidence>
<gene>
    <name evidence="24" type="primary">LOC106465849</name>
</gene>
<dbReference type="PROSITE" id="PS50259">
    <property type="entry name" value="G_PROTEIN_RECEP_F3_4"/>
    <property type="match status" value="1"/>
</dbReference>
<keyword evidence="6 21" id="KW-0732">Signal</keyword>
<sequence>MGQLGVFITSWLLLSTSTVILHSALQSTIVATLPQPRVHGTNRNGISRPKHEDSSAVHFHDDVRRLLEKEDYVSAVLHYVELTQNQSESHDCRRTSLETHFKYTLSDHSYAPYAKQAHAVVKVSNILNNLFLKASNETGVLYNEALYYSLVTVNVESDPVILGSTIAFQNGSFLSPNRPPSNLFAPYAFRQQGHVVTKDLAKSYSIPYHTKGSVGNEWFWTHAYQNITHFLLHKYGPEFSQYYSGLLGGDNDLVIRLKDGLWTSPYFDCGGGNTWVISYSTPFFGRHEDNLIFKGVSMVTINLANVDIDQCSEDEGMFADTHKCETETTECIPISGMGFRRGAYKCRCREGYYFPLPNKSVDYFEGTVIESFFVASLLDDNPRTKDDTRYPDSFMCLPCKPGCPSCEDDSPCTVEYNIILRSFALGLQSFCTTITVVLLVVVFRLRKSKMISSSIWILLETLLLGAVLLYQTMVLRYFEPTSATCLAEPWFRELGFAMFYGTIVLKIYRILAEFQTRKAYRICVRNRDLFKYLLAIVLFVVGYMSAWTAVVVDSTAEGLNVLEKRNTVEGLIFFTCRSLWWDYVTELGELGFMFFGIYLTYRIRNAKTDYFREKTVLCAAIYIEVIVSFIIHAIRHSMRFSLGPDFIYFLFFIRCQLTVSGILIVIFGPK</sequence>
<keyword evidence="11 20" id="KW-0472">Membrane</keyword>
<keyword evidence="8 20" id="KW-1133">Transmembrane helix</keyword>
<dbReference type="CDD" id="cd15293">
    <property type="entry name" value="7tmC_GPR158-like"/>
    <property type="match status" value="1"/>
</dbReference>
<accession>A0ABM1BGI4</accession>
<keyword evidence="4" id="KW-1003">Cell membrane</keyword>
<keyword evidence="18" id="KW-0326">Glycosidase</keyword>
<evidence type="ECO:0000256" key="7">
    <source>
        <dbReference type="ARBA" id="ARBA00022801"/>
    </source>
</evidence>
<dbReference type="InterPro" id="IPR017978">
    <property type="entry name" value="GPCR_3_C"/>
</dbReference>
<evidence type="ECO:0000256" key="16">
    <source>
        <dbReference type="ARBA" id="ARBA00023257"/>
    </source>
</evidence>
<evidence type="ECO:0000256" key="2">
    <source>
        <dbReference type="ARBA" id="ARBA00007242"/>
    </source>
</evidence>
<evidence type="ECO:0000259" key="22">
    <source>
        <dbReference type="PROSITE" id="PS50259"/>
    </source>
</evidence>
<evidence type="ECO:0000256" key="10">
    <source>
        <dbReference type="ARBA" id="ARBA00023040"/>
    </source>
</evidence>
<dbReference type="RefSeq" id="XP_013781544.1">
    <property type="nucleotide sequence ID" value="XM_013926090.2"/>
</dbReference>
<evidence type="ECO:0000256" key="5">
    <source>
        <dbReference type="ARBA" id="ARBA00022692"/>
    </source>
</evidence>
<evidence type="ECO:0000256" key="1">
    <source>
        <dbReference type="ARBA" id="ARBA00004487"/>
    </source>
</evidence>
<evidence type="ECO:0000256" key="4">
    <source>
        <dbReference type="ARBA" id="ARBA00022475"/>
    </source>
</evidence>
<dbReference type="InterPro" id="IPR054714">
    <property type="entry name" value="GPR158_179_extracellular"/>
</dbReference>
<evidence type="ECO:0000256" key="12">
    <source>
        <dbReference type="ARBA" id="ARBA00023157"/>
    </source>
</evidence>
<evidence type="ECO:0000256" key="20">
    <source>
        <dbReference type="SAM" id="Phobius"/>
    </source>
</evidence>
<keyword evidence="5 20" id="KW-0812">Transmembrane</keyword>
<feature type="transmembrane region" description="Helical" evidence="20">
    <location>
        <begin position="418"/>
        <end position="443"/>
    </location>
</feature>
<dbReference type="Pfam" id="PF00003">
    <property type="entry name" value="7tm_3"/>
    <property type="match status" value="1"/>
</dbReference>
<evidence type="ECO:0000256" key="11">
    <source>
        <dbReference type="ARBA" id="ARBA00023136"/>
    </source>
</evidence>
<comment type="similarity">
    <text evidence="3">Belongs to the Nth/MutY family.</text>
</comment>